<organism evidence="5 6">
    <name type="scientific">Cylicostephanus goldi</name>
    <name type="common">Nematode worm</name>
    <dbReference type="NCBI Taxonomy" id="71465"/>
    <lineage>
        <taxon>Eukaryota</taxon>
        <taxon>Metazoa</taxon>
        <taxon>Ecdysozoa</taxon>
        <taxon>Nematoda</taxon>
        <taxon>Chromadorea</taxon>
        <taxon>Rhabditida</taxon>
        <taxon>Rhabditina</taxon>
        <taxon>Rhabditomorpha</taxon>
        <taxon>Strongyloidea</taxon>
        <taxon>Strongylidae</taxon>
        <taxon>Cylicostephanus</taxon>
    </lineage>
</organism>
<proteinExistence type="inferred from homology"/>
<feature type="domain" description="Glycoside hydrolase family 31 TIM barrel" evidence="4">
    <location>
        <begin position="127"/>
        <end position="312"/>
    </location>
</feature>
<keyword evidence="3" id="KW-0378">Hydrolase</keyword>
<dbReference type="GO" id="GO:0004558">
    <property type="term" value="F:alpha-1,4-glucosidase activity"/>
    <property type="evidence" value="ECO:0007669"/>
    <property type="project" value="TreeGrafter"/>
</dbReference>
<dbReference type="EMBL" id="UYRV01000813">
    <property type="protein sequence ID" value="VDK45602.1"/>
    <property type="molecule type" value="Genomic_DNA"/>
</dbReference>
<evidence type="ECO:0000259" key="4">
    <source>
        <dbReference type="Pfam" id="PF01055"/>
    </source>
</evidence>
<keyword evidence="6" id="KW-1185">Reference proteome</keyword>
<dbReference type="SUPFAM" id="SSF74650">
    <property type="entry name" value="Galactose mutarotase-like"/>
    <property type="match status" value="1"/>
</dbReference>
<dbReference type="AlphaFoldDB" id="A0A3P6Q776"/>
<accession>A0A3P6Q776</accession>
<name>A0A3P6Q776_CYLGO</name>
<keyword evidence="2" id="KW-0325">Glycoprotein</keyword>
<dbReference type="CDD" id="cd14752">
    <property type="entry name" value="GH31_N"/>
    <property type="match status" value="1"/>
</dbReference>
<dbReference type="Pfam" id="PF01055">
    <property type="entry name" value="Glyco_hydro_31_2nd"/>
    <property type="match status" value="1"/>
</dbReference>
<sequence>MDHILPDYHIARSLLDHLEIVPLTKMSIKRTSTDKVGVLRTDHECDSTGVHPFYMVIEPDGKAHGVLILNSNAQSSMNGEFLLQEITTAPGPALIYRTIGGNLNLFFFPGPTPEEVTQQYLEMIGKPFLPAYWAFGFQISRWGYHTFDNLKKVIERNIEAGVPLDVVVCDIDYMDENRDFTVSSKYNALQNFKGLPEYISSLRSRGMRSVFMFDPAVPVDYEPFNRSLQAVNLSKRFAILNNLLGARFVEWERNDQVMRSAQDLYPLVEDTKIMLGVVWPNVHVAFPDFLDPHNNTTTWWIDEFVKFHEEVGLAN</sequence>
<dbReference type="Gene3D" id="2.60.40.1760">
    <property type="entry name" value="glycosyl hydrolase (family 31)"/>
    <property type="match status" value="1"/>
</dbReference>
<dbReference type="GO" id="GO:0030246">
    <property type="term" value="F:carbohydrate binding"/>
    <property type="evidence" value="ECO:0007669"/>
    <property type="project" value="InterPro"/>
</dbReference>
<reference evidence="5 6" key="1">
    <citation type="submission" date="2018-11" db="EMBL/GenBank/DDBJ databases">
        <authorList>
            <consortium name="Pathogen Informatics"/>
        </authorList>
    </citation>
    <scope>NUCLEOTIDE SEQUENCE [LARGE SCALE GENOMIC DNA]</scope>
</reference>
<dbReference type="SUPFAM" id="SSF51445">
    <property type="entry name" value="(Trans)glycosidases"/>
    <property type="match status" value="1"/>
</dbReference>
<dbReference type="PANTHER" id="PTHR22762">
    <property type="entry name" value="ALPHA-GLUCOSIDASE"/>
    <property type="match status" value="1"/>
</dbReference>
<comment type="similarity">
    <text evidence="1 3">Belongs to the glycosyl hydrolase 31 family.</text>
</comment>
<dbReference type="Gene3D" id="3.20.20.80">
    <property type="entry name" value="Glycosidases"/>
    <property type="match status" value="1"/>
</dbReference>
<evidence type="ECO:0000313" key="5">
    <source>
        <dbReference type="EMBL" id="VDK45602.1"/>
    </source>
</evidence>
<dbReference type="GO" id="GO:0005975">
    <property type="term" value="P:carbohydrate metabolic process"/>
    <property type="evidence" value="ECO:0007669"/>
    <property type="project" value="InterPro"/>
</dbReference>
<protein>
    <recommendedName>
        <fullName evidence="4">Glycoside hydrolase family 31 TIM barrel domain-containing protein</fullName>
    </recommendedName>
</protein>
<dbReference type="PANTHER" id="PTHR22762:SF133">
    <property type="entry name" value="P-TYPE DOMAIN-CONTAINING PROTEIN"/>
    <property type="match status" value="1"/>
</dbReference>
<dbReference type="InterPro" id="IPR011013">
    <property type="entry name" value="Gal_mutarotase_sf_dom"/>
</dbReference>
<dbReference type="OrthoDB" id="1334205at2759"/>
<dbReference type="Proteomes" id="UP000271889">
    <property type="component" value="Unassembled WGS sequence"/>
</dbReference>
<dbReference type="InterPro" id="IPR000322">
    <property type="entry name" value="Glyco_hydro_31_TIM"/>
</dbReference>
<evidence type="ECO:0000256" key="3">
    <source>
        <dbReference type="RuleBase" id="RU361185"/>
    </source>
</evidence>
<keyword evidence="3" id="KW-0326">Glycosidase</keyword>
<evidence type="ECO:0000313" key="6">
    <source>
        <dbReference type="Proteomes" id="UP000271889"/>
    </source>
</evidence>
<dbReference type="InterPro" id="IPR017853">
    <property type="entry name" value="GH"/>
</dbReference>
<evidence type="ECO:0000256" key="1">
    <source>
        <dbReference type="ARBA" id="ARBA00007806"/>
    </source>
</evidence>
<gene>
    <name evidence="5" type="ORF">CGOC_LOCUS554</name>
</gene>
<evidence type="ECO:0000256" key="2">
    <source>
        <dbReference type="ARBA" id="ARBA00023180"/>
    </source>
</evidence>